<evidence type="ECO:0000256" key="1">
    <source>
        <dbReference type="ARBA" id="ARBA00004123"/>
    </source>
</evidence>
<gene>
    <name evidence="9" type="ORF">B9Z19DRAFT_936824</name>
</gene>
<dbReference type="GO" id="GO:0005634">
    <property type="term" value="C:nucleus"/>
    <property type="evidence" value="ECO:0007669"/>
    <property type="project" value="UniProtKB-SubCell"/>
</dbReference>
<evidence type="ECO:0000256" key="6">
    <source>
        <dbReference type="ARBA" id="ARBA00023242"/>
    </source>
</evidence>
<evidence type="ECO:0000256" key="5">
    <source>
        <dbReference type="ARBA" id="ARBA00023163"/>
    </source>
</evidence>
<sequence>DQKRPQACKSCRASKVRCEPNTDDPSKQCKRCAKANRECIFTAPLRKRQKKVDTKVAELEKKIDALTASLTATKQMAARESQGEDDDEEDYPDETPTEATVEAAVPSLVSARQSKRKRESDDKQAQQQLQSDPEKYPLFCSFLAPKGSKIPVNTYINPTEGSKHQHEYVDVIGRQLLGIEMAREIFDHYVEDLVPHFPAVVFPPGTTADEVREEKPTLFLAILASASRMCHPDLHYALHKEISQALADKVMINGEKGLEIVQALLVTAVWYYPPENFEELKFHMLTHQAASMALEIGLGSKMTRPPPDDRKYGFPYPPNLRPAKGTEINSVDSSTLESRRTLLACYWTCCSFAMFFRRPNMLRFTPFMAECVQELETNPKAAKTDISLAKLVKMQKIAEDVGNEFAFDQVDAVVDLQEERVRLKLEEFNRRLKTWKDELPENSRHPQLEMTFHTVLIYTNEIALHNNHNVDDFRPPYAESLLRPPTPSQPLTPLHLDAIKTCMLSAKTIISTFLNLPLISAQSIPMLNFSRYIYIYMILLTIYFTARSPKSELGKYIDRNSFEIAESMEQLILKLEGMAVGGRCRGARLFAGVMGVLRAFYLR</sequence>
<keyword evidence="2" id="KW-0479">Metal-binding</keyword>
<keyword evidence="3" id="KW-0805">Transcription regulation</keyword>
<accession>A0A2T6ZH12</accession>
<keyword evidence="10" id="KW-1185">Reference proteome</keyword>
<dbReference type="Gene3D" id="4.10.240.10">
    <property type="entry name" value="Zn(2)-C6 fungal-type DNA-binding domain"/>
    <property type="match status" value="1"/>
</dbReference>
<evidence type="ECO:0000313" key="10">
    <source>
        <dbReference type="Proteomes" id="UP000244722"/>
    </source>
</evidence>
<dbReference type="CDD" id="cd00067">
    <property type="entry name" value="GAL4"/>
    <property type="match status" value="1"/>
</dbReference>
<comment type="caution">
    <text evidence="9">The sequence shown here is derived from an EMBL/GenBank/DDBJ whole genome shotgun (WGS) entry which is preliminary data.</text>
</comment>
<proteinExistence type="predicted"/>
<protein>
    <recommendedName>
        <fullName evidence="8">Zn(2)-C6 fungal-type domain-containing protein</fullName>
    </recommendedName>
</protein>
<dbReference type="Proteomes" id="UP000244722">
    <property type="component" value="Unassembled WGS sequence"/>
</dbReference>
<evidence type="ECO:0000256" key="4">
    <source>
        <dbReference type="ARBA" id="ARBA00023125"/>
    </source>
</evidence>
<dbReference type="InterPro" id="IPR036864">
    <property type="entry name" value="Zn2-C6_fun-type_DNA-bd_sf"/>
</dbReference>
<dbReference type="Pfam" id="PF04082">
    <property type="entry name" value="Fungal_trans"/>
    <property type="match status" value="1"/>
</dbReference>
<dbReference type="PANTHER" id="PTHR31845">
    <property type="entry name" value="FINGER DOMAIN PROTEIN, PUTATIVE-RELATED"/>
    <property type="match status" value="1"/>
</dbReference>
<dbReference type="STRING" id="42251.A0A2T6ZH12"/>
<dbReference type="GO" id="GO:0006351">
    <property type="term" value="P:DNA-templated transcription"/>
    <property type="evidence" value="ECO:0007669"/>
    <property type="project" value="InterPro"/>
</dbReference>
<feature type="region of interest" description="Disordered" evidence="7">
    <location>
        <begin position="68"/>
        <end position="131"/>
    </location>
</feature>
<keyword evidence="5" id="KW-0804">Transcription</keyword>
<feature type="compositionally biased region" description="Acidic residues" evidence="7">
    <location>
        <begin position="83"/>
        <end position="96"/>
    </location>
</feature>
<keyword evidence="6" id="KW-0539">Nucleus</keyword>
<evidence type="ECO:0000259" key="8">
    <source>
        <dbReference type="PROSITE" id="PS50048"/>
    </source>
</evidence>
<dbReference type="InterPro" id="IPR051089">
    <property type="entry name" value="prtT"/>
</dbReference>
<dbReference type="PROSITE" id="PS00463">
    <property type="entry name" value="ZN2_CY6_FUNGAL_1"/>
    <property type="match status" value="1"/>
</dbReference>
<dbReference type="GO" id="GO:0008270">
    <property type="term" value="F:zinc ion binding"/>
    <property type="evidence" value="ECO:0007669"/>
    <property type="project" value="InterPro"/>
</dbReference>
<reference evidence="9 10" key="1">
    <citation type="submission" date="2017-04" db="EMBL/GenBank/DDBJ databases">
        <title>Draft genome sequence of Tuber borchii Vittad., a whitish edible truffle.</title>
        <authorList>
            <consortium name="DOE Joint Genome Institute"/>
            <person name="Murat C."/>
            <person name="Kuo A."/>
            <person name="Barry K.W."/>
            <person name="Clum A."/>
            <person name="Dockter R.B."/>
            <person name="Fauchery L."/>
            <person name="Iotti M."/>
            <person name="Kohler A."/>
            <person name="Labutti K."/>
            <person name="Lindquist E.A."/>
            <person name="Lipzen A."/>
            <person name="Ohm R.A."/>
            <person name="Wang M."/>
            <person name="Grigoriev I.V."/>
            <person name="Zambonelli A."/>
            <person name="Martin F.M."/>
        </authorList>
    </citation>
    <scope>NUCLEOTIDE SEQUENCE [LARGE SCALE GENOMIC DNA]</scope>
    <source>
        <strain evidence="9 10">Tbo3840</strain>
    </source>
</reference>
<evidence type="ECO:0000256" key="7">
    <source>
        <dbReference type="SAM" id="MobiDB-lite"/>
    </source>
</evidence>
<dbReference type="SMART" id="SM00066">
    <property type="entry name" value="GAL4"/>
    <property type="match status" value="1"/>
</dbReference>
<dbReference type="EMBL" id="NESQ01000273">
    <property type="protein sequence ID" value="PUU74790.1"/>
    <property type="molecule type" value="Genomic_DNA"/>
</dbReference>
<dbReference type="InterPro" id="IPR001138">
    <property type="entry name" value="Zn2Cys6_DnaBD"/>
</dbReference>
<dbReference type="OrthoDB" id="5226580at2759"/>
<evidence type="ECO:0000313" key="9">
    <source>
        <dbReference type="EMBL" id="PUU74790.1"/>
    </source>
</evidence>
<feature type="domain" description="Zn(2)-C6 fungal-type" evidence="8">
    <location>
        <begin position="7"/>
        <end position="41"/>
    </location>
</feature>
<dbReference type="PANTHER" id="PTHR31845:SF39">
    <property type="entry name" value="TRANSCRIPTION FACTOR PBCR-RELATED"/>
    <property type="match status" value="1"/>
</dbReference>
<dbReference type="CDD" id="cd12148">
    <property type="entry name" value="fungal_TF_MHR"/>
    <property type="match status" value="1"/>
</dbReference>
<name>A0A2T6ZH12_TUBBO</name>
<dbReference type="AlphaFoldDB" id="A0A2T6ZH12"/>
<feature type="non-terminal residue" evidence="9">
    <location>
        <position position="1"/>
    </location>
</feature>
<evidence type="ECO:0000256" key="2">
    <source>
        <dbReference type="ARBA" id="ARBA00022723"/>
    </source>
</evidence>
<evidence type="ECO:0000256" key="3">
    <source>
        <dbReference type="ARBA" id="ARBA00023015"/>
    </source>
</evidence>
<feature type="non-terminal residue" evidence="9">
    <location>
        <position position="603"/>
    </location>
</feature>
<keyword evidence="4" id="KW-0238">DNA-binding</keyword>
<dbReference type="GO" id="GO:0000981">
    <property type="term" value="F:DNA-binding transcription factor activity, RNA polymerase II-specific"/>
    <property type="evidence" value="ECO:0007669"/>
    <property type="project" value="InterPro"/>
</dbReference>
<organism evidence="9 10">
    <name type="scientific">Tuber borchii</name>
    <name type="common">White truffle</name>
    <dbReference type="NCBI Taxonomy" id="42251"/>
    <lineage>
        <taxon>Eukaryota</taxon>
        <taxon>Fungi</taxon>
        <taxon>Dikarya</taxon>
        <taxon>Ascomycota</taxon>
        <taxon>Pezizomycotina</taxon>
        <taxon>Pezizomycetes</taxon>
        <taxon>Pezizales</taxon>
        <taxon>Tuberaceae</taxon>
        <taxon>Tuber</taxon>
    </lineage>
</organism>
<dbReference type="SUPFAM" id="SSF57701">
    <property type="entry name" value="Zn2/Cys6 DNA-binding domain"/>
    <property type="match status" value="1"/>
</dbReference>
<comment type="subcellular location">
    <subcellularLocation>
        <location evidence="1">Nucleus</location>
    </subcellularLocation>
</comment>
<dbReference type="Pfam" id="PF00172">
    <property type="entry name" value="Zn_clus"/>
    <property type="match status" value="1"/>
</dbReference>
<dbReference type="InterPro" id="IPR007219">
    <property type="entry name" value="XnlR_reg_dom"/>
</dbReference>
<dbReference type="GO" id="GO:0000976">
    <property type="term" value="F:transcription cis-regulatory region binding"/>
    <property type="evidence" value="ECO:0007669"/>
    <property type="project" value="TreeGrafter"/>
</dbReference>
<dbReference type="PROSITE" id="PS50048">
    <property type="entry name" value="ZN2_CY6_FUNGAL_2"/>
    <property type="match status" value="1"/>
</dbReference>